<gene>
    <name evidence="2" type="ORF">LTR78_002863</name>
</gene>
<evidence type="ECO:0000259" key="1">
    <source>
        <dbReference type="Pfam" id="PF05368"/>
    </source>
</evidence>
<dbReference type="Pfam" id="PF05368">
    <property type="entry name" value="NmrA"/>
    <property type="match status" value="1"/>
</dbReference>
<dbReference type="PANTHER" id="PTHR43162">
    <property type="match status" value="1"/>
</dbReference>
<protein>
    <recommendedName>
        <fullName evidence="1">NmrA-like domain-containing protein</fullName>
    </recommendedName>
</protein>
<dbReference type="AlphaFoldDB" id="A0AAE0WSM8"/>
<dbReference type="InterPro" id="IPR051604">
    <property type="entry name" value="Ergot_Alk_Oxidoreductase"/>
</dbReference>
<evidence type="ECO:0000313" key="2">
    <source>
        <dbReference type="EMBL" id="KAK3677325.1"/>
    </source>
</evidence>
<dbReference type="Gene3D" id="3.40.50.720">
    <property type="entry name" value="NAD(P)-binding Rossmann-like Domain"/>
    <property type="match status" value="1"/>
</dbReference>
<reference evidence="2" key="1">
    <citation type="submission" date="2023-07" db="EMBL/GenBank/DDBJ databases">
        <title>Black Yeasts Isolated from many extreme environments.</title>
        <authorList>
            <person name="Coleine C."/>
            <person name="Stajich J.E."/>
            <person name="Selbmann L."/>
        </authorList>
    </citation>
    <scope>NUCLEOTIDE SEQUENCE</scope>
    <source>
        <strain evidence="2">CCFEE 5485</strain>
    </source>
</reference>
<dbReference type="EMBL" id="JAUTXT010000007">
    <property type="protein sequence ID" value="KAK3677325.1"/>
    <property type="molecule type" value="Genomic_DNA"/>
</dbReference>
<feature type="domain" description="NmrA-like" evidence="1">
    <location>
        <begin position="3"/>
        <end position="242"/>
    </location>
</feature>
<evidence type="ECO:0000313" key="3">
    <source>
        <dbReference type="Proteomes" id="UP001274830"/>
    </source>
</evidence>
<dbReference type="InterPro" id="IPR036291">
    <property type="entry name" value="NAD(P)-bd_dom_sf"/>
</dbReference>
<name>A0AAE0WSM8_9PEZI</name>
<dbReference type="Proteomes" id="UP001274830">
    <property type="component" value="Unassembled WGS sequence"/>
</dbReference>
<dbReference type="PANTHER" id="PTHR43162:SF1">
    <property type="entry name" value="PRESTALK A DIFFERENTIATION PROTEIN A"/>
    <property type="match status" value="1"/>
</dbReference>
<organism evidence="2 3">
    <name type="scientific">Recurvomyces mirabilis</name>
    <dbReference type="NCBI Taxonomy" id="574656"/>
    <lineage>
        <taxon>Eukaryota</taxon>
        <taxon>Fungi</taxon>
        <taxon>Dikarya</taxon>
        <taxon>Ascomycota</taxon>
        <taxon>Pezizomycotina</taxon>
        <taxon>Dothideomycetes</taxon>
        <taxon>Dothideomycetidae</taxon>
        <taxon>Mycosphaerellales</taxon>
        <taxon>Teratosphaeriaceae</taxon>
        <taxon>Recurvomyces</taxon>
    </lineage>
</organism>
<dbReference type="SUPFAM" id="SSF51735">
    <property type="entry name" value="NAD(P)-binding Rossmann-fold domains"/>
    <property type="match status" value="1"/>
</dbReference>
<accession>A0AAE0WSM8</accession>
<dbReference type="InterPro" id="IPR008030">
    <property type="entry name" value="NmrA-like"/>
</dbReference>
<sequence>MATVIVFGPTGNIGSVAARTAEKHGAKVFLAMRDTQKAIAGLSSEHEKSGKFERIQADMSKPETVAEAVKKSGARRAFMYLTHGSSDHQKSSLEALKSAGIDFVVFLSSSTIFTEPREVPQKDMIPYMHAQVEINLDEVFGASNWAAVRPGGFATNILRYKADIAKGESRQFGQSFKIDLVTPIDMGEVAGTILANGPENGQHLVYVYGPQVSSQGEATKTAGRVLGKDVKLTDMDASEAVETMAAMFHSRPLAEYMVNAYSEDPDASFKRRCQHYDEGVKNVELYTGRPATKFEDWVEANKELFAV</sequence>
<comment type="caution">
    <text evidence="2">The sequence shown here is derived from an EMBL/GenBank/DDBJ whole genome shotgun (WGS) entry which is preliminary data.</text>
</comment>
<proteinExistence type="predicted"/>
<keyword evidence="3" id="KW-1185">Reference proteome</keyword>